<proteinExistence type="predicted"/>
<sequence>MDVMRQFVLASSITGRRREMLLAPSIIRTLRYPREHTIERISPAAYAKLTDAIHCALLKQGDVMCRALFQMLDAYLAVTGRRLSFANNRFSSIDVLVGFVGALYSEKFLHASLDTRYKWAYGWRVTLAIACPSAFSRIEAPSTTKVSTWFIAAAAEFETIKLHRDQVDLWRGWPVPKSDGLIAWPDLRKLYLRYGKKFADDIAVALGGWTGGRKINGLSVETLFLGFIADQPSDWDKKHFRSYVKLSYLMVQFVMHLIDLYGQEENQYSTLARDWNHFVNFATSFLCTGSFFARLSKKDFPALPSRETGNPGTHRRTDSNGVTYITKLLTDIPLHLSHEEAADLIYFKIHAHLDLIERWAESEVDALWGRFERREELAKVGRVKKVLSSQLWDGRTALVDRQNPGWEAHTCATFAFHGFKMRRDGKHRMLYPHPLDNLAYDVLALPVAGALLPHMTLLVIEHPQLTPSFFENLRLFDVDNQLSGVVETDAGWILDGDKFRKGPESAEQKIQLSERSIRIVAQVVKLTQPLRDYLRARDDPNWRYLFLHCGKGFSNPSRIRISRDISRFRGVGSLKHQFLASGHMPDADADYLAARFSLVAVRATTTVVEYIREPDIQKLANLLGHKKLDVRLLERYLPAPLLRYFEERWVRLFQCGILVEALKGSKYLLPSIGFQSLEELNQFVSHHALMWATRPKAIEQEDPAHIFASVVFAIDEEILTLLLAVQAAVASAQQLVTKLAIMWDQYAGKLIEYIEHSSPPRNDFRTMLKAARRRDCSGLLSPEAIYA</sequence>
<evidence type="ECO:0000313" key="1">
    <source>
        <dbReference type="EMBL" id="MDN7799354.1"/>
    </source>
</evidence>
<gene>
    <name evidence="1" type="ORF">QZM33_30920</name>
</gene>
<dbReference type="EMBL" id="JAUJRV010000045">
    <property type="protein sequence ID" value="MDN7799354.1"/>
    <property type="molecule type" value="Genomic_DNA"/>
</dbReference>
<evidence type="ECO:0000313" key="2">
    <source>
        <dbReference type="Proteomes" id="UP001171620"/>
    </source>
</evidence>
<reference evidence="1" key="1">
    <citation type="submission" date="2023-07" db="EMBL/GenBank/DDBJ databases">
        <title>A collection of bacterial strains from the Burkholderia cepacia Research Laboratory and Repository.</title>
        <authorList>
            <person name="Lipuma J."/>
            <person name="Spilker T."/>
            <person name="Caverly L."/>
        </authorList>
    </citation>
    <scope>NUCLEOTIDE SEQUENCE</scope>
    <source>
        <strain evidence="1">AU44268</strain>
    </source>
</reference>
<name>A0AAW7TBA3_BURVI</name>
<dbReference type="Proteomes" id="UP001171620">
    <property type="component" value="Unassembled WGS sequence"/>
</dbReference>
<dbReference type="AlphaFoldDB" id="A0AAW7TBA3"/>
<organism evidence="1 2">
    <name type="scientific">Burkholderia vietnamiensis</name>
    <dbReference type="NCBI Taxonomy" id="60552"/>
    <lineage>
        <taxon>Bacteria</taxon>
        <taxon>Pseudomonadati</taxon>
        <taxon>Pseudomonadota</taxon>
        <taxon>Betaproteobacteria</taxon>
        <taxon>Burkholderiales</taxon>
        <taxon>Burkholderiaceae</taxon>
        <taxon>Burkholderia</taxon>
        <taxon>Burkholderia cepacia complex</taxon>
    </lineage>
</organism>
<comment type="caution">
    <text evidence="1">The sequence shown here is derived from an EMBL/GenBank/DDBJ whole genome shotgun (WGS) entry which is preliminary data.</text>
</comment>
<protein>
    <submittedName>
        <fullName evidence="1">Uncharacterized protein</fullName>
    </submittedName>
</protein>
<dbReference type="RefSeq" id="WP_301788913.1">
    <property type="nucleotide sequence ID" value="NZ_JAUJRV010000045.1"/>
</dbReference>
<accession>A0AAW7TBA3</accession>